<reference evidence="2 3" key="1">
    <citation type="journal article" date="2023" name="Arcadia Sci">
        <title>De novo assembly of a long-read Amblyomma americanum tick genome.</title>
        <authorList>
            <person name="Chou S."/>
            <person name="Poskanzer K.E."/>
            <person name="Rollins M."/>
            <person name="Thuy-Boun P.S."/>
        </authorList>
    </citation>
    <scope>NUCLEOTIDE SEQUENCE [LARGE SCALE GENOMIC DNA]</scope>
    <source>
        <strain evidence="2">F_SG_1</strain>
        <tissue evidence="2">Salivary glands</tissue>
    </source>
</reference>
<feature type="compositionally biased region" description="Low complexity" evidence="1">
    <location>
        <begin position="316"/>
        <end position="327"/>
    </location>
</feature>
<gene>
    <name evidence="2" type="ORF">V5799_011625</name>
</gene>
<evidence type="ECO:0000313" key="2">
    <source>
        <dbReference type="EMBL" id="KAK8773842.1"/>
    </source>
</evidence>
<feature type="region of interest" description="Disordered" evidence="1">
    <location>
        <begin position="133"/>
        <end position="383"/>
    </location>
</feature>
<sequence length="724" mass="76255">MAEVGRAVEDLLASESTGSSSSSAGSRKNSCPDLHSYGGDALRDPGEASTATEAPSQRNSSRQQQQRSGVAAVTNGSGRKRANSDGTEAPCTWDTFYGWESLQLSRPPSGDAHLLSIYTERLVEAVNGSFAEELSSLVESSSPSADATETAAESDAVDSDVRGTSSGQGTTAAEQVPASAGEGIGGDGKIGEGDAVAASLEEGGLDSAGDGESGARKGLSLVRSSSWPDVAELRRRTASAAPPTFARADSCPETAAHRRRIMSGVEPCPFTGDSMDDQGAVSYDGSLYKNQQLYYESDGSGREEDRPAAERRPGSVDDVPTVEVVPEVELRISDSDHDDDDRDEGKSEAAEGTASLPELFIREDERDPPATPAARSSLSSEQRLALRDSFTLDLRSPGLARSRLNPYTIEVIANHASSPDEVLETVSTLEARLASRPLPPLVIDETEPDMGTWSSTSTAHSTSTVSRHELEEFLKSVEPPHDPPSWPQDAVTQTTPVVSRSSSFTWVTECGDELGSSKESLTARSADAAGTTLHTLAVATQSPSPVSDASSSSCDAPPTPLTPRASPSSQEVSSDLSDSAAHGTTTAATRARPLQNGASPSLPTLDGPECAQPSTHRQLSLEEKPQIRSLSRPTAKATEKKTPEVTSSSLPWTSPQQLSHKASSAPVLLKNKPPTCLGDAGQKCSLAREATAASAGSTPEEEVKVREHVVFWPRRYFAKPSSRR</sequence>
<feature type="region of interest" description="Disordered" evidence="1">
    <location>
        <begin position="1"/>
        <end position="92"/>
    </location>
</feature>
<feature type="compositionally biased region" description="Low complexity" evidence="1">
    <location>
        <begin position="452"/>
        <end position="465"/>
    </location>
</feature>
<feature type="compositionally biased region" description="Low complexity" evidence="1">
    <location>
        <begin position="542"/>
        <end position="556"/>
    </location>
</feature>
<feature type="compositionally biased region" description="Polar residues" evidence="1">
    <location>
        <begin position="162"/>
        <end position="173"/>
    </location>
</feature>
<organism evidence="2 3">
    <name type="scientific">Amblyomma americanum</name>
    <name type="common">Lone star tick</name>
    <dbReference type="NCBI Taxonomy" id="6943"/>
    <lineage>
        <taxon>Eukaryota</taxon>
        <taxon>Metazoa</taxon>
        <taxon>Ecdysozoa</taxon>
        <taxon>Arthropoda</taxon>
        <taxon>Chelicerata</taxon>
        <taxon>Arachnida</taxon>
        <taxon>Acari</taxon>
        <taxon>Parasitiformes</taxon>
        <taxon>Ixodida</taxon>
        <taxon>Ixodoidea</taxon>
        <taxon>Ixodidae</taxon>
        <taxon>Amblyomminae</taxon>
        <taxon>Amblyomma</taxon>
    </lineage>
</organism>
<feature type="compositionally biased region" description="Polar residues" evidence="1">
    <location>
        <begin position="644"/>
        <end position="662"/>
    </location>
</feature>
<dbReference type="EMBL" id="JARKHS020016254">
    <property type="protein sequence ID" value="KAK8773842.1"/>
    <property type="molecule type" value="Genomic_DNA"/>
</dbReference>
<feature type="compositionally biased region" description="Polar residues" evidence="1">
    <location>
        <begin position="490"/>
        <end position="504"/>
    </location>
</feature>
<feature type="region of interest" description="Disordered" evidence="1">
    <location>
        <begin position="534"/>
        <end position="669"/>
    </location>
</feature>
<accession>A0AAQ4EGM8</accession>
<feature type="compositionally biased region" description="Basic and acidic residues" evidence="1">
    <location>
        <begin position="466"/>
        <end position="481"/>
    </location>
</feature>
<keyword evidence="3" id="KW-1185">Reference proteome</keyword>
<feature type="compositionally biased region" description="Low complexity" evidence="1">
    <location>
        <begin position="56"/>
        <end position="68"/>
    </location>
</feature>
<comment type="caution">
    <text evidence="2">The sequence shown here is derived from an EMBL/GenBank/DDBJ whole genome shotgun (WGS) entry which is preliminary data.</text>
</comment>
<feature type="compositionally biased region" description="Low complexity" evidence="1">
    <location>
        <begin position="13"/>
        <end position="26"/>
    </location>
</feature>
<proteinExistence type="predicted"/>
<protein>
    <submittedName>
        <fullName evidence="2">Uncharacterized protein</fullName>
    </submittedName>
</protein>
<feature type="region of interest" description="Disordered" evidence="1">
    <location>
        <begin position="440"/>
        <end position="504"/>
    </location>
</feature>
<evidence type="ECO:0000256" key="1">
    <source>
        <dbReference type="SAM" id="MobiDB-lite"/>
    </source>
</evidence>
<feature type="compositionally biased region" description="Low complexity" evidence="1">
    <location>
        <begin position="566"/>
        <end position="592"/>
    </location>
</feature>
<feature type="compositionally biased region" description="Basic and acidic residues" evidence="1">
    <location>
        <begin position="299"/>
        <end position="315"/>
    </location>
</feature>
<dbReference type="AlphaFoldDB" id="A0AAQ4EGM8"/>
<dbReference type="Proteomes" id="UP001321473">
    <property type="component" value="Unassembled WGS sequence"/>
</dbReference>
<evidence type="ECO:0000313" key="3">
    <source>
        <dbReference type="Proteomes" id="UP001321473"/>
    </source>
</evidence>
<feature type="compositionally biased region" description="Low complexity" evidence="1">
    <location>
        <begin position="133"/>
        <end position="154"/>
    </location>
</feature>
<name>A0AAQ4EGM8_AMBAM</name>